<evidence type="ECO:0000256" key="7">
    <source>
        <dbReference type="ARBA" id="ARBA00022989"/>
    </source>
</evidence>
<keyword evidence="4" id="KW-0808">Transferase</keyword>
<keyword evidence="13" id="KW-1185">Reference proteome</keyword>
<evidence type="ECO:0000256" key="6">
    <source>
        <dbReference type="ARBA" id="ARBA00022968"/>
    </source>
</evidence>
<dbReference type="InterPro" id="IPR003378">
    <property type="entry name" value="Fringe-like_glycosylTrfase"/>
</dbReference>
<comment type="similarity">
    <text evidence="2">Belongs to the glycosyltransferase 31 family.</text>
</comment>
<gene>
    <name evidence="12" type="ORF">HNY73_013817</name>
</gene>
<evidence type="ECO:0000256" key="10">
    <source>
        <dbReference type="SAM" id="SignalP"/>
    </source>
</evidence>
<dbReference type="GO" id="GO:0012505">
    <property type="term" value="C:endomembrane system"/>
    <property type="evidence" value="ECO:0007669"/>
    <property type="project" value="UniProtKB-SubCell"/>
</dbReference>
<dbReference type="GO" id="GO:0016757">
    <property type="term" value="F:glycosyltransferase activity"/>
    <property type="evidence" value="ECO:0007669"/>
    <property type="project" value="UniProtKB-KW"/>
</dbReference>
<organism evidence="12 13">
    <name type="scientific">Argiope bruennichi</name>
    <name type="common">Wasp spider</name>
    <name type="synonym">Aranea bruennichi</name>
    <dbReference type="NCBI Taxonomy" id="94029"/>
    <lineage>
        <taxon>Eukaryota</taxon>
        <taxon>Metazoa</taxon>
        <taxon>Ecdysozoa</taxon>
        <taxon>Arthropoda</taxon>
        <taxon>Chelicerata</taxon>
        <taxon>Arachnida</taxon>
        <taxon>Araneae</taxon>
        <taxon>Araneomorphae</taxon>
        <taxon>Entelegynae</taxon>
        <taxon>Araneoidea</taxon>
        <taxon>Araneidae</taxon>
        <taxon>Argiope</taxon>
    </lineage>
</organism>
<dbReference type="GO" id="GO:0016020">
    <property type="term" value="C:membrane"/>
    <property type="evidence" value="ECO:0007669"/>
    <property type="project" value="UniProtKB-SubCell"/>
</dbReference>
<proteinExistence type="inferred from homology"/>
<evidence type="ECO:0000256" key="5">
    <source>
        <dbReference type="ARBA" id="ARBA00022692"/>
    </source>
</evidence>
<dbReference type="FunFam" id="3.90.550.50:FF:000008">
    <property type="entry name" value="Beta-1,3-glucosyltransferase"/>
    <property type="match status" value="1"/>
</dbReference>
<keyword evidence="6" id="KW-0735">Signal-anchor</keyword>
<keyword evidence="10" id="KW-0732">Signal</keyword>
<feature type="domain" description="Fringe-like glycosyltransferase" evidence="11">
    <location>
        <begin position="234"/>
        <end position="447"/>
    </location>
</feature>
<comment type="subcellular location">
    <subcellularLocation>
        <location evidence="9">Endomembrane system</location>
        <topology evidence="9">Single-pass membrane protein</topology>
    </subcellularLocation>
    <subcellularLocation>
        <location evidence="1">Membrane</location>
        <topology evidence="1">Single-pass type II membrane protein</topology>
    </subcellularLocation>
</comment>
<keyword evidence="5" id="KW-0812">Transmembrane</keyword>
<evidence type="ECO:0000259" key="11">
    <source>
        <dbReference type="Pfam" id="PF02434"/>
    </source>
</evidence>
<evidence type="ECO:0000256" key="3">
    <source>
        <dbReference type="ARBA" id="ARBA00022676"/>
    </source>
</evidence>
<dbReference type="AlphaFoldDB" id="A0A8T0EN47"/>
<sequence>MILYFVTFIFISHYFNCVYSVEESTENNTLGIGFVILSQSNTYHQKLAELLKLNILNQTSNLNSNIHVEVFKNHEDFDDILGNWIIWPLFSKLSKLQNVKWIFFLEDHSHVNVRQVIRIISTYDPSQNVFAGYALKDVHPTIIHHFAATEGDSVIVYPHFSAGFFMSLSLIKKLVKGKCKNCHFSIDPKYELAKFIWDNFAVKLVHEPELCLKKDSDACATWITDDFLDCGTAISSKEISIGVKTCKKFHKDRVKVLLNTWAHDVKNLLMFSDTEDKTIPTIKVNVKNVASGHCEKTLSIMKFYIDNNMSFNWLVIADDDTLLSVMKRNFELLMWVFQRLRKLLACYDSSENVVLGERYGYNVWGKFGYNYPTGGSGMIFSRPALEKLVSFCQCPSTDSPDDMIIGACLKTLKIDMTHLPFLHQARPIDYSPEFLAPFKHTSFHKHWMIDPHVVYKEWLQESDQSFIPHSEL</sequence>
<dbReference type="Gene3D" id="3.90.550.50">
    <property type="match status" value="2"/>
</dbReference>
<accession>A0A8T0EN47</accession>
<name>A0A8T0EN47_ARGBR</name>
<keyword evidence="8" id="KW-0472">Membrane</keyword>
<reference evidence="12" key="2">
    <citation type="submission" date="2020-06" db="EMBL/GenBank/DDBJ databases">
        <authorList>
            <person name="Sheffer M."/>
        </authorList>
    </citation>
    <scope>NUCLEOTIDE SEQUENCE</scope>
</reference>
<feature type="domain" description="Fringe-like glycosyltransferase" evidence="11">
    <location>
        <begin position="97"/>
        <end position="180"/>
    </location>
</feature>
<evidence type="ECO:0000256" key="2">
    <source>
        <dbReference type="ARBA" id="ARBA00008661"/>
    </source>
</evidence>
<evidence type="ECO:0000256" key="9">
    <source>
        <dbReference type="ARBA" id="ARBA00037847"/>
    </source>
</evidence>
<dbReference type="Proteomes" id="UP000807504">
    <property type="component" value="Unassembled WGS sequence"/>
</dbReference>
<feature type="chain" id="PRO_5035880318" evidence="10">
    <location>
        <begin position="21"/>
        <end position="472"/>
    </location>
</feature>
<dbReference type="PANTHER" id="PTHR10811">
    <property type="entry name" value="FRINGE-RELATED"/>
    <property type="match status" value="1"/>
</dbReference>
<evidence type="ECO:0000256" key="8">
    <source>
        <dbReference type="ARBA" id="ARBA00023136"/>
    </source>
</evidence>
<keyword evidence="7" id="KW-1133">Transmembrane helix</keyword>
<protein>
    <submittedName>
        <fullName evidence="12">Beta-1 like protein</fullName>
    </submittedName>
</protein>
<evidence type="ECO:0000256" key="1">
    <source>
        <dbReference type="ARBA" id="ARBA00004606"/>
    </source>
</evidence>
<feature type="signal peptide" evidence="10">
    <location>
        <begin position="1"/>
        <end position="20"/>
    </location>
</feature>
<evidence type="ECO:0000313" key="12">
    <source>
        <dbReference type="EMBL" id="KAF8776878.1"/>
    </source>
</evidence>
<dbReference type="EMBL" id="JABXBU010002072">
    <property type="protein sequence ID" value="KAF8776878.1"/>
    <property type="molecule type" value="Genomic_DNA"/>
</dbReference>
<comment type="caution">
    <text evidence="12">The sequence shown here is derived from an EMBL/GenBank/DDBJ whole genome shotgun (WGS) entry which is preliminary data.</text>
</comment>
<evidence type="ECO:0000313" key="13">
    <source>
        <dbReference type="Proteomes" id="UP000807504"/>
    </source>
</evidence>
<reference evidence="12" key="1">
    <citation type="journal article" date="2020" name="bioRxiv">
        <title>Chromosome-level reference genome of the European wasp spider Argiope bruennichi: a resource for studies on range expansion and evolutionary adaptation.</title>
        <authorList>
            <person name="Sheffer M.M."/>
            <person name="Hoppe A."/>
            <person name="Krehenwinkel H."/>
            <person name="Uhl G."/>
            <person name="Kuss A.W."/>
            <person name="Jensen L."/>
            <person name="Jensen C."/>
            <person name="Gillespie R.G."/>
            <person name="Hoff K.J."/>
            <person name="Prost S."/>
        </authorList>
    </citation>
    <scope>NUCLEOTIDE SEQUENCE</scope>
</reference>
<dbReference type="Pfam" id="PF02434">
    <property type="entry name" value="Fringe"/>
    <property type="match status" value="2"/>
</dbReference>
<evidence type="ECO:0000256" key="4">
    <source>
        <dbReference type="ARBA" id="ARBA00022679"/>
    </source>
</evidence>
<keyword evidence="3" id="KW-0328">Glycosyltransferase</keyword>